<gene>
    <name evidence="2" type="ORF">K469DRAFT_42987</name>
</gene>
<evidence type="ECO:0000313" key="3">
    <source>
        <dbReference type="Proteomes" id="UP000800200"/>
    </source>
</evidence>
<protein>
    <submittedName>
        <fullName evidence="2">Uncharacterized protein</fullName>
    </submittedName>
</protein>
<feature type="region of interest" description="Disordered" evidence="1">
    <location>
        <begin position="97"/>
        <end position="122"/>
    </location>
</feature>
<evidence type="ECO:0000313" key="2">
    <source>
        <dbReference type="EMBL" id="KAF2189566.1"/>
    </source>
</evidence>
<reference evidence="2" key="1">
    <citation type="journal article" date="2020" name="Stud. Mycol.">
        <title>101 Dothideomycetes genomes: a test case for predicting lifestyles and emergence of pathogens.</title>
        <authorList>
            <person name="Haridas S."/>
            <person name="Albert R."/>
            <person name="Binder M."/>
            <person name="Bloem J."/>
            <person name="Labutti K."/>
            <person name="Salamov A."/>
            <person name="Andreopoulos B."/>
            <person name="Baker S."/>
            <person name="Barry K."/>
            <person name="Bills G."/>
            <person name="Bluhm B."/>
            <person name="Cannon C."/>
            <person name="Castanera R."/>
            <person name="Culley D."/>
            <person name="Daum C."/>
            <person name="Ezra D."/>
            <person name="Gonzalez J."/>
            <person name="Henrissat B."/>
            <person name="Kuo A."/>
            <person name="Liang C."/>
            <person name="Lipzen A."/>
            <person name="Lutzoni F."/>
            <person name="Magnuson J."/>
            <person name="Mondo S."/>
            <person name="Nolan M."/>
            <person name="Ohm R."/>
            <person name="Pangilinan J."/>
            <person name="Park H.-J."/>
            <person name="Ramirez L."/>
            <person name="Alfaro M."/>
            <person name="Sun H."/>
            <person name="Tritt A."/>
            <person name="Yoshinaga Y."/>
            <person name="Zwiers L.-H."/>
            <person name="Turgeon B."/>
            <person name="Goodwin S."/>
            <person name="Spatafora J."/>
            <person name="Crous P."/>
            <person name="Grigoriev I."/>
        </authorList>
    </citation>
    <scope>NUCLEOTIDE SEQUENCE</scope>
    <source>
        <strain evidence="2">CBS 207.26</strain>
    </source>
</reference>
<accession>A0A6A6EI70</accession>
<keyword evidence="3" id="KW-1185">Reference proteome</keyword>
<proteinExistence type="predicted"/>
<evidence type="ECO:0000256" key="1">
    <source>
        <dbReference type="SAM" id="MobiDB-lite"/>
    </source>
</evidence>
<dbReference type="AlphaFoldDB" id="A0A6A6EI70"/>
<dbReference type="EMBL" id="ML994620">
    <property type="protein sequence ID" value="KAF2189566.1"/>
    <property type="molecule type" value="Genomic_DNA"/>
</dbReference>
<organism evidence="2 3">
    <name type="scientific">Zopfia rhizophila CBS 207.26</name>
    <dbReference type="NCBI Taxonomy" id="1314779"/>
    <lineage>
        <taxon>Eukaryota</taxon>
        <taxon>Fungi</taxon>
        <taxon>Dikarya</taxon>
        <taxon>Ascomycota</taxon>
        <taxon>Pezizomycotina</taxon>
        <taxon>Dothideomycetes</taxon>
        <taxon>Dothideomycetes incertae sedis</taxon>
        <taxon>Zopfiaceae</taxon>
        <taxon>Zopfia</taxon>
    </lineage>
</organism>
<sequence length="163" mass="18504">MVTYNYSRLIDRSGRNVLSIGQRVEATVLIGICRSTQYTSTHGATKAYLLPAQSEPLFVLKFYPPPHINIFIIRTLVLRFRTLQKYADVPGPMAANVQSPRNVVSHRKGPTRALRQRNNTREPLHSSLRALNRCGYSYAGLINQTLSRNPKRILHICHSSLLH</sequence>
<name>A0A6A6EI70_9PEZI</name>
<dbReference type="Proteomes" id="UP000800200">
    <property type="component" value="Unassembled WGS sequence"/>
</dbReference>